<name>A0ABM8MCA5_9GAMM</name>
<accession>A0ABM8MCA5</accession>
<proteinExistence type="predicted"/>
<evidence type="ECO:0000313" key="1">
    <source>
        <dbReference type="EMBL" id="CAB5508231.1"/>
    </source>
</evidence>
<sequence>MGRYYDGDIEGKFWFAVQDSDDGEFFGAEETNSNYINYCVLSKNKDKVFKGVDECKKQLGEWLTIFDNYFHEDSAYSDLKIEDFIANNHYKVNAEDYKVKIIWYARLMMGIKMKDFFKDNPDNNLYFEAEL</sequence>
<keyword evidence="2" id="KW-1185">Reference proteome</keyword>
<organism evidence="1 2">
    <name type="scientific">Bathymodiolus thermophilus thioautotrophic gill symbiont</name>
    <dbReference type="NCBI Taxonomy" id="2360"/>
    <lineage>
        <taxon>Bacteria</taxon>
        <taxon>Pseudomonadati</taxon>
        <taxon>Pseudomonadota</taxon>
        <taxon>Gammaproteobacteria</taxon>
        <taxon>sulfur-oxidizing symbionts</taxon>
    </lineage>
</organism>
<reference evidence="1 2" key="1">
    <citation type="submission" date="2020-05" db="EMBL/GenBank/DDBJ databases">
        <authorList>
            <person name="Petersen J."/>
            <person name="Sayavedra L."/>
        </authorList>
    </citation>
    <scope>NUCLEOTIDE SEQUENCE [LARGE SCALE GENOMIC DNA]</scope>
    <source>
        <strain evidence="1">B azoricus SOX ET2 1586I</strain>
    </source>
</reference>
<dbReference type="EMBL" id="CAHJWF010000567">
    <property type="protein sequence ID" value="CAB5508231.1"/>
    <property type="molecule type" value="Genomic_DNA"/>
</dbReference>
<protein>
    <submittedName>
        <fullName evidence="1">Uncharacterized protein</fullName>
    </submittedName>
</protein>
<gene>
    <name evidence="1" type="ORF">AZO1586I_2506</name>
</gene>
<dbReference type="RefSeq" id="WP_202784726.1">
    <property type="nucleotide sequence ID" value="NZ_CAHJWF010000567.1"/>
</dbReference>
<dbReference type="Proteomes" id="UP000626656">
    <property type="component" value="Unassembled WGS sequence"/>
</dbReference>
<comment type="caution">
    <text evidence="1">The sequence shown here is derived from an EMBL/GenBank/DDBJ whole genome shotgun (WGS) entry which is preliminary data.</text>
</comment>
<evidence type="ECO:0000313" key="2">
    <source>
        <dbReference type="Proteomes" id="UP000626656"/>
    </source>
</evidence>